<name>A0A7N1A5N5_KALFE</name>
<dbReference type="Pfam" id="PF00891">
    <property type="entry name" value="Methyltransf_2"/>
    <property type="match status" value="1"/>
</dbReference>
<protein>
    <recommendedName>
        <fullName evidence="8">O-methyltransferase domain-containing protein</fullName>
    </recommendedName>
</protein>
<organism evidence="6 7">
    <name type="scientific">Kalanchoe fedtschenkoi</name>
    <name type="common">Lavender scallops</name>
    <name type="synonym">South American air plant</name>
    <dbReference type="NCBI Taxonomy" id="63787"/>
    <lineage>
        <taxon>Eukaryota</taxon>
        <taxon>Viridiplantae</taxon>
        <taxon>Streptophyta</taxon>
        <taxon>Embryophyta</taxon>
        <taxon>Tracheophyta</taxon>
        <taxon>Spermatophyta</taxon>
        <taxon>Magnoliopsida</taxon>
        <taxon>eudicotyledons</taxon>
        <taxon>Gunneridae</taxon>
        <taxon>Pentapetalae</taxon>
        <taxon>Saxifragales</taxon>
        <taxon>Crassulaceae</taxon>
        <taxon>Kalanchoe</taxon>
    </lineage>
</organism>
<dbReference type="GO" id="GO:0032259">
    <property type="term" value="P:methylation"/>
    <property type="evidence" value="ECO:0007669"/>
    <property type="project" value="UniProtKB-KW"/>
</dbReference>
<dbReference type="Proteomes" id="UP000594263">
    <property type="component" value="Unplaced"/>
</dbReference>
<evidence type="ECO:0000256" key="1">
    <source>
        <dbReference type="ARBA" id="ARBA00022603"/>
    </source>
</evidence>
<dbReference type="Pfam" id="PF08100">
    <property type="entry name" value="Dimerisation"/>
    <property type="match status" value="1"/>
</dbReference>
<dbReference type="Gene3D" id="1.10.10.10">
    <property type="entry name" value="Winged helix-like DNA-binding domain superfamily/Winged helix DNA-binding domain"/>
    <property type="match status" value="1"/>
</dbReference>
<evidence type="ECO:0000259" key="4">
    <source>
        <dbReference type="Pfam" id="PF00891"/>
    </source>
</evidence>
<keyword evidence="2" id="KW-0808">Transferase</keyword>
<proteinExistence type="predicted"/>
<feature type="domain" description="O-methyltransferase dimerisation" evidence="5">
    <location>
        <begin position="27"/>
        <end position="112"/>
    </location>
</feature>
<keyword evidence="7" id="KW-1185">Reference proteome</keyword>
<sequence>MAGENNNQVSNPPDGIVSCSPSAAFVAIRMALKAAIELNVFNIMAESGPLGSQLSALQIASKIPTTNPDKAVTSLHRIPRFHSINSFLTTSLPVDSDKEVDRLFGLTPMTADMMVSKDGAALPIHGLFVLTNTEKEVFESFDKLKNFVLEPEGATWFYDIDYLAQRPDSRLSILFDQSMGDSIKMFFDAIVKVYGGFSEVVELLNVGGNDGSALEYLISVYPKIKGVNFDLPHVIARAPNLKVKHVAGDMFETLPNSKTVLLKAGGKVIVLEMVIPHDLNKNKAAAMQTVTLDFNMLTKLGGKERTVSEFRDLALAAGFSSVNFVPTENLGIHVFEFLK</sequence>
<evidence type="ECO:0000256" key="2">
    <source>
        <dbReference type="ARBA" id="ARBA00022679"/>
    </source>
</evidence>
<dbReference type="Gramene" id="Kaladp0266s0002.1.v1.1">
    <property type="protein sequence ID" value="Kaladp0266s0002.1.v1.1"/>
    <property type="gene ID" value="Kaladp0266s0002.v1.1"/>
</dbReference>
<evidence type="ECO:0008006" key="8">
    <source>
        <dbReference type="Google" id="ProtNLM"/>
    </source>
</evidence>
<dbReference type="InterPro" id="IPR036390">
    <property type="entry name" value="WH_DNA-bd_sf"/>
</dbReference>
<dbReference type="GO" id="GO:0008171">
    <property type="term" value="F:O-methyltransferase activity"/>
    <property type="evidence" value="ECO:0007669"/>
    <property type="project" value="InterPro"/>
</dbReference>
<keyword evidence="3" id="KW-0949">S-adenosyl-L-methionine</keyword>
<dbReference type="InterPro" id="IPR001077">
    <property type="entry name" value="COMT_C"/>
</dbReference>
<dbReference type="InterPro" id="IPR029063">
    <property type="entry name" value="SAM-dependent_MTases_sf"/>
</dbReference>
<evidence type="ECO:0000256" key="3">
    <source>
        <dbReference type="ARBA" id="ARBA00022691"/>
    </source>
</evidence>
<dbReference type="Gene3D" id="3.40.50.150">
    <property type="entry name" value="Vaccinia Virus protein VP39"/>
    <property type="match status" value="2"/>
</dbReference>
<evidence type="ECO:0000259" key="5">
    <source>
        <dbReference type="Pfam" id="PF08100"/>
    </source>
</evidence>
<dbReference type="PIRSF" id="PIRSF005739">
    <property type="entry name" value="O-mtase"/>
    <property type="match status" value="1"/>
</dbReference>
<feature type="domain" description="O-methyltransferase C-terminal" evidence="4">
    <location>
        <begin position="162"/>
        <end position="263"/>
    </location>
</feature>
<dbReference type="InterPro" id="IPR016461">
    <property type="entry name" value="COMT-like"/>
</dbReference>
<accession>A0A7N1A5N5</accession>
<keyword evidence="1" id="KW-0489">Methyltransferase</keyword>
<evidence type="ECO:0000313" key="7">
    <source>
        <dbReference type="Proteomes" id="UP000594263"/>
    </source>
</evidence>
<reference evidence="6" key="1">
    <citation type="submission" date="2021-01" db="UniProtKB">
        <authorList>
            <consortium name="EnsemblPlants"/>
        </authorList>
    </citation>
    <scope>IDENTIFICATION</scope>
</reference>
<dbReference type="InterPro" id="IPR012967">
    <property type="entry name" value="COMT_dimerisation"/>
</dbReference>
<evidence type="ECO:0000313" key="6">
    <source>
        <dbReference type="EnsemblPlants" id="Kaladp0266s0002.1.v1.1"/>
    </source>
</evidence>
<dbReference type="InterPro" id="IPR036388">
    <property type="entry name" value="WH-like_DNA-bd_sf"/>
</dbReference>
<dbReference type="EnsemblPlants" id="Kaladp0266s0002.1.v1.1">
    <property type="protein sequence ID" value="Kaladp0266s0002.1.v1.1"/>
    <property type="gene ID" value="Kaladp0266s0002.v1.1"/>
</dbReference>
<dbReference type="SUPFAM" id="SSF53335">
    <property type="entry name" value="S-adenosyl-L-methionine-dependent methyltransferases"/>
    <property type="match status" value="1"/>
</dbReference>
<dbReference type="SUPFAM" id="SSF46785">
    <property type="entry name" value="Winged helix' DNA-binding domain"/>
    <property type="match status" value="1"/>
</dbReference>
<dbReference type="PANTHER" id="PTHR11746">
    <property type="entry name" value="O-METHYLTRANSFERASE"/>
    <property type="match status" value="1"/>
</dbReference>
<dbReference type="AlphaFoldDB" id="A0A7N1A5N5"/>
<dbReference type="PROSITE" id="PS51683">
    <property type="entry name" value="SAM_OMT_II"/>
    <property type="match status" value="1"/>
</dbReference>